<dbReference type="InterPro" id="IPR027417">
    <property type="entry name" value="P-loop_NTPase"/>
</dbReference>
<evidence type="ECO:0000256" key="4">
    <source>
        <dbReference type="SAM" id="Coils"/>
    </source>
</evidence>
<gene>
    <name evidence="7" type="ORF">GOZ88_07530</name>
</gene>
<proteinExistence type="predicted"/>
<keyword evidence="1" id="KW-0547">Nucleotide-binding</keyword>
<dbReference type="Gene3D" id="3.40.50.300">
    <property type="entry name" value="P-loop containing nucleotide triphosphate hydrolases"/>
    <property type="match status" value="1"/>
</dbReference>
<feature type="domain" description="SF3 helicase" evidence="6">
    <location>
        <begin position="298"/>
        <end position="459"/>
    </location>
</feature>
<dbReference type="AlphaFoldDB" id="A0A7K1RD84"/>
<keyword evidence="3" id="KW-0067">ATP-binding</keyword>
<dbReference type="PANTHER" id="PTHR35372:SF2">
    <property type="entry name" value="SF3 HELICASE DOMAIN-CONTAINING PROTEIN"/>
    <property type="match status" value="1"/>
</dbReference>
<comment type="caution">
    <text evidence="7">The sequence shown here is derived from an EMBL/GenBank/DDBJ whole genome shotgun (WGS) entry which is preliminary data.</text>
</comment>
<dbReference type="SMART" id="SM00885">
    <property type="entry name" value="D5_N"/>
    <property type="match status" value="1"/>
</dbReference>
<dbReference type="GO" id="GO:0005524">
    <property type="term" value="F:ATP binding"/>
    <property type="evidence" value="ECO:0007669"/>
    <property type="project" value="UniProtKB-KW"/>
</dbReference>
<dbReference type="InterPro" id="IPR014818">
    <property type="entry name" value="Phage/plasmid_primase_P4_C"/>
</dbReference>
<dbReference type="PROSITE" id="PS51206">
    <property type="entry name" value="SF3_HELICASE_1"/>
    <property type="match status" value="1"/>
</dbReference>
<evidence type="ECO:0000313" key="8">
    <source>
        <dbReference type="Proteomes" id="UP000440716"/>
    </source>
</evidence>
<dbReference type="InterPro" id="IPR014015">
    <property type="entry name" value="Helicase_SF3_DNA-vir"/>
</dbReference>
<dbReference type="Pfam" id="PF08706">
    <property type="entry name" value="D5_N"/>
    <property type="match status" value="1"/>
</dbReference>
<keyword evidence="4" id="KW-0175">Coiled coil</keyword>
<evidence type="ECO:0000256" key="1">
    <source>
        <dbReference type="ARBA" id="ARBA00022741"/>
    </source>
</evidence>
<accession>A0A7K1RD84</accession>
<dbReference type="Proteomes" id="UP000440716">
    <property type="component" value="Unassembled WGS sequence"/>
</dbReference>
<dbReference type="InterPro" id="IPR051620">
    <property type="entry name" value="ORF904-like_C"/>
</dbReference>
<feature type="region of interest" description="Disordered" evidence="5">
    <location>
        <begin position="19"/>
        <end position="50"/>
    </location>
</feature>
<dbReference type="PANTHER" id="PTHR35372">
    <property type="entry name" value="ATP BINDING PROTEIN-RELATED"/>
    <property type="match status" value="1"/>
</dbReference>
<sequence length="606" mass="67283">MTEPKKPDLPPEVREILQMAEAQRQAYAPNPETPEDPLGDAPAALAGDSDPDEAVVEFCAELDHSDTDNAARLRLHFGDDMTVIAQEKAKTPLYAVWTGNHWDVANGKPKALAIAQRLGNRIAAEIKYIKPNEFEQFLIDTAKDALEKKESERDADERKLVSAAQAASESHGKRVAKRLSHAVTSKNVGRLNAMLECLSPHIMKSPDDFNADKWMVAVKNATLRFERTMTRKKNARHKSVEETPDAPEFLEVCTKAELNVTPGHRRKDLITHVVPVRYNPKAKCPQWDAFINSKLPDESVRRLVQVSSGLSLLGVSEQYLFFHYGNGANGKSVYMETLCRVIGDASVTLPSSSLIGEGGSSGSASPDLARLYGKRLLRVKELPEGEDLREALVKELTGGETVTARDLFSGYMDFQPLFIAMMSGNGYPKISGTDDGIWRRMAVIHWPRQIAVEDRRNFEEVVQSFVPEYSGILNWLIEGVFIYLREGLVIPEAVKAATQQYRDDMDRTAAFVARCVVKNENADPVEGKVLYQAYCDFTIDQGGKPMNVTVFGREMGKKFAKDRTSGIVLYRGISLANVPDVQQSAPPSRYSDEPFPNGPDSYGSPF</sequence>
<name>A0A7K1RD84_AGRVI</name>
<dbReference type="EMBL" id="WPHU01000002">
    <property type="protein sequence ID" value="MVA55962.1"/>
    <property type="molecule type" value="Genomic_DNA"/>
</dbReference>
<evidence type="ECO:0000259" key="6">
    <source>
        <dbReference type="PROSITE" id="PS51206"/>
    </source>
</evidence>
<feature type="coiled-coil region" evidence="4">
    <location>
        <begin position="139"/>
        <end position="166"/>
    </location>
</feature>
<evidence type="ECO:0000256" key="3">
    <source>
        <dbReference type="ARBA" id="ARBA00022840"/>
    </source>
</evidence>
<evidence type="ECO:0000256" key="2">
    <source>
        <dbReference type="ARBA" id="ARBA00022801"/>
    </source>
</evidence>
<protein>
    <submittedName>
        <fullName evidence="7">DNA primase</fullName>
    </submittedName>
</protein>
<evidence type="ECO:0000256" key="5">
    <source>
        <dbReference type="SAM" id="MobiDB-lite"/>
    </source>
</evidence>
<feature type="region of interest" description="Disordered" evidence="5">
    <location>
        <begin position="580"/>
        <end position="606"/>
    </location>
</feature>
<dbReference type="RefSeq" id="WP_156590710.1">
    <property type="nucleotide sequence ID" value="NZ_WPHU01000002.1"/>
</dbReference>
<dbReference type="NCBIfam" id="TIGR01613">
    <property type="entry name" value="primase_Cterm"/>
    <property type="match status" value="1"/>
</dbReference>
<dbReference type="InterPro" id="IPR006500">
    <property type="entry name" value="Helicase_put_C_phage/plasmid"/>
</dbReference>
<organism evidence="7 8">
    <name type="scientific">Agrobacterium vitis</name>
    <name type="common">Rhizobium vitis</name>
    <dbReference type="NCBI Taxonomy" id="373"/>
    <lineage>
        <taxon>Bacteria</taxon>
        <taxon>Pseudomonadati</taxon>
        <taxon>Pseudomonadota</taxon>
        <taxon>Alphaproteobacteria</taxon>
        <taxon>Hyphomicrobiales</taxon>
        <taxon>Rhizobiaceae</taxon>
        <taxon>Rhizobium/Agrobacterium group</taxon>
        <taxon>Agrobacterium</taxon>
    </lineage>
</organism>
<evidence type="ECO:0000313" key="7">
    <source>
        <dbReference type="EMBL" id="MVA55962.1"/>
    </source>
</evidence>
<keyword evidence="2" id="KW-0378">Hydrolase</keyword>
<dbReference type="GO" id="GO:0016787">
    <property type="term" value="F:hydrolase activity"/>
    <property type="evidence" value="ECO:0007669"/>
    <property type="project" value="UniProtKB-KW"/>
</dbReference>
<reference evidence="7 8" key="1">
    <citation type="submission" date="2019-12" db="EMBL/GenBank/DDBJ databases">
        <title>Whole-genome sequencing of Allorhizobium vitis.</title>
        <authorList>
            <person name="Gan H.M."/>
            <person name="Szegedi E."/>
            <person name="Burr T."/>
            <person name="Savka M.A."/>
        </authorList>
    </citation>
    <scope>NUCLEOTIDE SEQUENCE [LARGE SCALE GENOMIC DNA]</scope>
    <source>
        <strain evidence="7 8">CG415</strain>
    </source>
</reference>